<evidence type="ECO:0000256" key="7">
    <source>
        <dbReference type="ARBA" id="ARBA00022737"/>
    </source>
</evidence>
<comment type="catalytic activity">
    <reaction evidence="9">
        <text>L-cysteinyl-[protein] + (2E,6E)-farnesyl diphosphate = S-(2E,6E)-farnesyl-L-cysteinyl-[protein] + diphosphate</text>
        <dbReference type="Rhea" id="RHEA:13345"/>
        <dbReference type="Rhea" id="RHEA-COMP:10131"/>
        <dbReference type="Rhea" id="RHEA-COMP:11535"/>
        <dbReference type="ChEBI" id="CHEBI:29950"/>
        <dbReference type="ChEBI" id="CHEBI:33019"/>
        <dbReference type="ChEBI" id="CHEBI:86019"/>
        <dbReference type="ChEBI" id="CHEBI:175763"/>
    </reaction>
</comment>
<evidence type="ECO:0000313" key="12">
    <source>
        <dbReference type="EMBL" id="KAF2460653.1"/>
    </source>
</evidence>
<comment type="similarity">
    <text evidence="1 9">Belongs to the protein prenyltransferase subunit beta family.</text>
</comment>
<dbReference type="InterPro" id="IPR008930">
    <property type="entry name" value="Terpenoid_cyclase/PrenylTrfase"/>
</dbReference>
<dbReference type="Pfam" id="PF00432">
    <property type="entry name" value="Prenyltrans"/>
    <property type="match status" value="1"/>
</dbReference>
<protein>
    <recommendedName>
        <fullName evidence="3 9">Protein farnesyltransferase subunit beta</fullName>
        <shortName evidence="9">FTase-beta</shortName>
        <ecNumber evidence="2 9">2.5.1.58</ecNumber>
    </recommendedName>
</protein>
<dbReference type="Proteomes" id="UP000799766">
    <property type="component" value="Unassembled WGS sequence"/>
</dbReference>
<evidence type="ECO:0000256" key="3">
    <source>
        <dbReference type="ARBA" id="ARBA00015798"/>
    </source>
</evidence>
<gene>
    <name evidence="12" type="ORF">BDY21DRAFT_280045</name>
</gene>
<dbReference type="InterPro" id="IPR045089">
    <property type="entry name" value="PGGT1B-like"/>
</dbReference>
<dbReference type="Gene3D" id="1.50.10.20">
    <property type="match status" value="1"/>
</dbReference>
<dbReference type="GO" id="GO:0005965">
    <property type="term" value="C:protein farnesyltransferase complex"/>
    <property type="evidence" value="ECO:0007669"/>
    <property type="project" value="UniProtKB-UniRule"/>
</dbReference>
<dbReference type="GO" id="GO:0097354">
    <property type="term" value="P:prenylation"/>
    <property type="evidence" value="ECO:0007669"/>
    <property type="project" value="UniProtKB-UniRule"/>
</dbReference>
<evidence type="ECO:0000256" key="6">
    <source>
        <dbReference type="ARBA" id="ARBA00022723"/>
    </source>
</evidence>
<evidence type="ECO:0000259" key="11">
    <source>
        <dbReference type="Pfam" id="PF00432"/>
    </source>
</evidence>
<keyword evidence="7" id="KW-0677">Repeat</keyword>
<keyword evidence="4 9" id="KW-0637">Prenyltransferase</keyword>
<dbReference type="OrthoDB" id="10261146at2759"/>
<sequence>MPQPRASEPSTPTTRLAELLGASRIEEMSDSETQAGGTDDGAAEAEVVAPPEPVINELFTTPPKIRVQVETKTSKEQAKTVDECLERLTDRSGRARNSHGLQRLRKAKHNEFLHDALGDYPGKFVLMDASRPWLLYWSLSGIALLGSTDITDFEDRLADTVTPCQNRDGGFGGGHGQISHLAASYAIVLALVIVGGDEGFNLIDRRAMWHWLGAMKQSDGGFTLCHGGEEDVRGAYCALVMLSILDLPLELPPEAPARQSGMTSLLDGLLEWISKCQTYEGGLAGAPGCEAHGAYTFCGLAALCILGEPHATINKSLDVPSLVAWLSSRQHAPEGGFAGRTNKLVDGCYSHWVGGCWALVEAAVHGPVSAPTAAPPPRLWSREGLATYILQCCQNAQGGLKDKPSKNPDAYHTNYNICGLSAAQHRYAYCPSQEPDMEGNLKAGFSWVMMAEGEREEEGRVFDDEDRVGAINPVYVVPVGRAERARRFFESKRGF</sequence>
<dbReference type="FunFam" id="1.50.10.20:FF:000014">
    <property type="entry name" value="Protein farnesyltransferase subunit beta"/>
    <property type="match status" value="1"/>
</dbReference>
<dbReference type="CDD" id="cd02893">
    <property type="entry name" value="FTase"/>
    <property type="match status" value="1"/>
</dbReference>
<evidence type="ECO:0000256" key="5">
    <source>
        <dbReference type="ARBA" id="ARBA00022679"/>
    </source>
</evidence>
<evidence type="ECO:0000256" key="1">
    <source>
        <dbReference type="ARBA" id="ARBA00010497"/>
    </source>
</evidence>
<name>A0A6A6PB65_9PEZI</name>
<comment type="cofactor">
    <cofactor evidence="9">
        <name>Zn(2+)</name>
        <dbReference type="ChEBI" id="CHEBI:29105"/>
    </cofactor>
    <text evidence="9">Binds 1 zinc ion per subunit.</text>
</comment>
<evidence type="ECO:0000256" key="8">
    <source>
        <dbReference type="ARBA" id="ARBA00022833"/>
    </source>
</evidence>
<dbReference type="AlphaFoldDB" id="A0A6A6PB65"/>
<dbReference type="SUPFAM" id="SSF48239">
    <property type="entry name" value="Terpenoid cyclases/Protein prenyltransferases"/>
    <property type="match status" value="1"/>
</dbReference>
<dbReference type="InterPro" id="IPR001330">
    <property type="entry name" value="Prenyltrans"/>
</dbReference>
<evidence type="ECO:0000313" key="13">
    <source>
        <dbReference type="Proteomes" id="UP000799766"/>
    </source>
</evidence>
<dbReference type="InterPro" id="IPR026872">
    <property type="entry name" value="FTB"/>
</dbReference>
<feature type="domain" description="Prenyltransferase alpha-alpha toroid" evidence="11">
    <location>
        <begin position="104"/>
        <end position="476"/>
    </location>
</feature>
<keyword evidence="8 9" id="KW-0862">Zinc</keyword>
<evidence type="ECO:0000256" key="9">
    <source>
        <dbReference type="RuleBase" id="RU365056"/>
    </source>
</evidence>
<evidence type="ECO:0000256" key="4">
    <source>
        <dbReference type="ARBA" id="ARBA00022602"/>
    </source>
</evidence>
<keyword evidence="5 9" id="KW-0808">Transferase</keyword>
<organism evidence="12 13">
    <name type="scientific">Lineolata rhizophorae</name>
    <dbReference type="NCBI Taxonomy" id="578093"/>
    <lineage>
        <taxon>Eukaryota</taxon>
        <taxon>Fungi</taxon>
        <taxon>Dikarya</taxon>
        <taxon>Ascomycota</taxon>
        <taxon>Pezizomycotina</taxon>
        <taxon>Dothideomycetes</taxon>
        <taxon>Dothideomycetes incertae sedis</taxon>
        <taxon>Lineolatales</taxon>
        <taxon>Lineolataceae</taxon>
        <taxon>Lineolata</taxon>
    </lineage>
</organism>
<dbReference type="EMBL" id="MU001673">
    <property type="protein sequence ID" value="KAF2460653.1"/>
    <property type="molecule type" value="Genomic_DNA"/>
</dbReference>
<accession>A0A6A6PB65</accession>
<keyword evidence="13" id="KW-1185">Reference proteome</keyword>
<evidence type="ECO:0000256" key="10">
    <source>
        <dbReference type="SAM" id="MobiDB-lite"/>
    </source>
</evidence>
<comment type="subunit">
    <text evidence="9">Heterodimer of an alpha and a beta subunit.</text>
</comment>
<dbReference type="GO" id="GO:0004660">
    <property type="term" value="F:protein farnesyltransferase activity"/>
    <property type="evidence" value="ECO:0007669"/>
    <property type="project" value="UniProtKB-UniRule"/>
</dbReference>
<dbReference type="PANTHER" id="PTHR11774:SF6">
    <property type="entry name" value="PROTEIN FARNESYLTRANSFERASE SUBUNIT BETA"/>
    <property type="match status" value="1"/>
</dbReference>
<keyword evidence="6 9" id="KW-0479">Metal-binding</keyword>
<dbReference type="GO" id="GO:0008270">
    <property type="term" value="F:zinc ion binding"/>
    <property type="evidence" value="ECO:0007669"/>
    <property type="project" value="UniProtKB-UniRule"/>
</dbReference>
<reference evidence="12" key="1">
    <citation type="journal article" date="2020" name="Stud. Mycol.">
        <title>101 Dothideomycetes genomes: a test case for predicting lifestyles and emergence of pathogens.</title>
        <authorList>
            <person name="Haridas S."/>
            <person name="Albert R."/>
            <person name="Binder M."/>
            <person name="Bloem J."/>
            <person name="Labutti K."/>
            <person name="Salamov A."/>
            <person name="Andreopoulos B."/>
            <person name="Baker S."/>
            <person name="Barry K."/>
            <person name="Bills G."/>
            <person name="Bluhm B."/>
            <person name="Cannon C."/>
            <person name="Castanera R."/>
            <person name="Culley D."/>
            <person name="Daum C."/>
            <person name="Ezra D."/>
            <person name="Gonzalez J."/>
            <person name="Henrissat B."/>
            <person name="Kuo A."/>
            <person name="Liang C."/>
            <person name="Lipzen A."/>
            <person name="Lutzoni F."/>
            <person name="Magnuson J."/>
            <person name="Mondo S."/>
            <person name="Nolan M."/>
            <person name="Ohm R."/>
            <person name="Pangilinan J."/>
            <person name="Park H.-J."/>
            <person name="Ramirez L."/>
            <person name="Alfaro M."/>
            <person name="Sun H."/>
            <person name="Tritt A."/>
            <person name="Yoshinaga Y."/>
            <person name="Zwiers L.-H."/>
            <person name="Turgeon B."/>
            <person name="Goodwin S."/>
            <person name="Spatafora J."/>
            <person name="Crous P."/>
            <person name="Grigoriev I."/>
        </authorList>
    </citation>
    <scope>NUCLEOTIDE SEQUENCE</scope>
    <source>
        <strain evidence="12">ATCC 16933</strain>
    </source>
</reference>
<comment type="function">
    <text evidence="9">Catalyzes the transfer of a farnesyl moiety from farnesyl diphosphate to a cysteine at the fourth position from the C-terminus of several proteins. The beta subunit is responsible for peptide-binding.</text>
</comment>
<evidence type="ECO:0000256" key="2">
    <source>
        <dbReference type="ARBA" id="ARBA00012702"/>
    </source>
</evidence>
<dbReference type="PANTHER" id="PTHR11774">
    <property type="entry name" value="GERANYLGERANYL TRANSFERASE TYPE BETA SUBUNIT"/>
    <property type="match status" value="1"/>
</dbReference>
<dbReference type="EC" id="2.5.1.58" evidence="2 9"/>
<feature type="region of interest" description="Disordered" evidence="10">
    <location>
        <begin position="21"/>
        <end position="47"/>
    </location>
</feature>
<proteinExistence type="inferred from homology"/>